<feature type="transmembrane region" description="Helical" evidence="9">
    <location>
        <begin position="655"/>
        <end position="683"/>
    </location>
</feature>
<protein>
    <submittedName>
        <fullName evidence="15">Potassium transporter KefA</fullName>
    </submittedName>
</protein>
<dbReference type="Gene3D" id="3.30.70.100">
    <property type="match status" value="1"/>
</dbReference>
<feature type="domain" description="Mechanosensitive ion channel inner membrane" evidence="12">
    <location>
        <begin position="620"/>
        <end position="953"/>
    </location>
</feature>
<evidence type="ECO:0000256" key="2">
    <source>
        <dbReference type="ARBA" id="ARBA00008017"/>
    </source>
</evidence>
<dbReference type="PROSITE" id="PS51257">
    <property type="entry name" value="PROKAR_LIPOPROTEIN"/>
    <property type="match status" value="1"/>
</dbReference>
<feature type="region of interest" description="Disordered" evidence="8">
    <location>
        <begin position="37"/>
        <end position="148"/>
    </location>
</feature>
<feature type="compositionally biased region" description="Low complexity" evidence="8">
    <location>
        <begin position="127"/>
        <end position="144"/>
    </location>
</feature>
<evidence type="ECO:0000256" key="7">
    <source>
        <dbReference type="SAM" id="Coils"/>
    </source>
</evidence>
<dbReference type="EMBL" id="PUHY01000004">
    <property type="protein sequence ID" value="PQO39691.1"/>
    <property type="molecule type" value="Genomic_DNA"/>
</dbReference>
<feature type="domain" description="Mechanosensitive ion channel MscS C-terminal" evidence="13">
    <location>
        <begin position="1180"/>
        <end position="1263"/>
    </location>
</feature>
<proteinExistence type="inferred from homology"/>
<dbReference type="Proteomes" id="UP000238322">
    <property type="component" value="Unassembled WGS sequence"/>
</dbReference>
<evidence type="ECO:0000313" key="16">
    <source>
        <dbReference type="Proteomes" id="UP000238322"/>
    </source>
</evidence>
<dbReference type="Gene3D" id="1.10.287.1260">
    <property type="match status" value="1"/>
</dbReference>
<evidence type="ECO:0000313" key="15">
    <source>
        <dbReference type="EMBL" id="PQO39691.1"/>
    </source>
</evidence>
<dbReference type="InterPro" id="IPR025692">
    <property type="entry name" value="MscS_IM_dom1"/>
</dbReference>
<feature type="transmembrane region" description="Helical" evidence="9">
    <location>
        <begin position="1091"/>
        <end position="1119"/>
    </location>
</feature>
<comment type="similarity">
    <text evidence="2">Belongs to the MscS (TC 1.A.23) family.</text>
</comment>
<feature type="transmembrane region" description="Helical" evidence="9">
    <location>
        <begin position="695"/>
        <end position="713"/>
    </location>
</feature>
<feature type="transmembrane region" description="Helical" evidence="9">
    <location>
        <begin position="776"/>
        <end position="795"/>
    </location>
</feature>
<keyword evidence="5 9" id="KW-1133">Transmembrane helix</keyword>
<evidence type="ECO:0000259" key="13">
    <source>
        <dbReference type="Pfam" id="PF21082"/>
    </source>
</evidence>
<evidence type="ECO:0000256" key="9">
    <source>
        <dbReference type="SAM" id="Phobius"/>
    </source>
</evidence>
<evidence type="ECO:0000259" key="11">
    <source>
        <dbReference type="Pfam" id="PF00924"/>
    </source>
</evidence>
<feature type="transmembrane region" description="Helical" evidence="9">
    <location>
        <begin position="923"/>
        <end position="940"/>
    </location>
</feature>
<comment type="subcellular location">
    <subcellularLocation>
        <location evidence="1">Cell membrane</location>
        <topology evidence="1">Multi-pass membrane protein</topology>
    </subcellularLocation>
</comment>
<feature type="signal peptide" evidence="10">
    <location>
        <begin position="1"/>
        <end position="22"/>
    </location>
</feature>
<feature type="compositionally biased region" description="Basic and acidic residues" evidence="8">
    <location>
        <begin position="983"/>
        <end position="997"/>
    </location>
</feature>
<keyword evidence="10" id="KW-0732">Signal</keyword>
<keyword evidence="6 9" id="KW-0472">Membrane</keyword>
<evidence type="ECO:0000256" key="5">
    <source>
        <dbReference type="ARBA" id="ARBA00022989"/>
    </source>
</evidence>
<feature type="coiled-coil region" evidence="7">
    <location>
        <begin position="530"/>
        <end position="557"/>
    </location>
</feature>
<organism evidence="15 16">
    <name type="scientific">Blastopirellula marina</name>
    <dbReference type="NCBI Taxonomy" id="124"/>
    <lineage>
        <taxon>Bacteria</taxon>
        <taxon>Pseudomonadati</taxon>
        <taxon>Planctomycetota</taxon>
        <taxon>Planctomycetia</taxon>
        <taxon>Pirellulales</taxon>
        <taxon>Pirellulaceae</taxon>
        <taxon>Blastopirellula</taxon>
    </lineage>
</organism>
<feature type="domain" description="Mechanosensitive ion channel MscS" evidence="11">
    <location>
        <begin position="1107"/>
        <end position="1172"/>
    </location>
</feature>
<dbReference type="Pfam" id="PF00924">
    <property type="entry name" value="MS_channel_2nd"/>
    <property type="match status" value="1"/>
</dbReference>
<feature type="coiled-coil region" evidence="7">
    <location>
        <begin position="401"/>
        <end position="442"/>
    </location>
</feature>
<dbReference type="SUPFAM" id="SSF82861">
    <property type="entry name" value="Mechanosensitive channel protein MscS (YggB), transmembrane region"/>
    <property type="match status" value="1"/>
</dbReference>
<feature type="compositionally biased region" description="Low complexity" evidence="8">
    <location>
        <begin position="67"/>
        <end position="113"/>
    </location>
</feature>
<dbReference type="Gene3D" id="2.30.30.60">
    <property type="match status" value="1"/>
</dbReference>
<dbReference type="PANTHER" id="PTHR30347:SF1">
    <property type="entry name" value="MECHANOSENSITIVE CHANNEL MSCK"/>
    <property type="match status" value="1"/>
</dbReference>
<dbReference type="SUPFAM" id="SSF82689">
    <property type="entry name" value="Mechanosensitive channel protein MscS (YggB), C-terminal domain"/>
    <property type="match status" value="1"/>
</dbReference>
<dbReference type="Pfam" id="PF21082">
    <property type="entry name" value="MS_channel_3rd"/>
    <property type="match status" value="1"/>
</dbReference>
<dbReference type="InterPro" id="IPR010920">
    <property type="entry name" value="LSM_dom_sf"/>
</dbReference>
<feature type="transmembrane region" description="Helical" evidence="9">
    <location>
        <begin position="816"/>
        <end position="838"/>
    </location>
</feature>
<evidence type="ECO:0000259" key="14">
    <source>
        <dbReference type="Pfam" id="PF21088"/>
    </source>
</evidence>
<feature type="transmembrane region" description="Helical" evidence="9">
    <location>
        <begin position="619"/>
        <end position="634"/>
    </location>
</feature>
<feature type="domain" description="Mechanosensitive ion channel transmembrane helices 2/3" evidence="14">
    <location>
        <begin position="1065"/>
        <end position="1105"/>
    </location>
</feature>
<dbReference type="GO" id="GO:0008381">
    <property type="term" value="F:mechanosensitive monoatomic ion channel activity"/>
    <property type="evidence" value="ECO:0007669"/>
    <property type="project" value="UniProtKB-ARBA"/>
</dbReference>
<dbReference type="InterPro" id="IPR049142">
    <property type="entry name" value="MS_channel_1st"/>
</dbReference>
<feature type="compositionally biased region" description="Low complexity" evidence="8">
    <location>
        <begin position="964"/>
        <end position="976"/>
    </location>
</feature>
<dbReference type="Pfam" id="PF21088">
    <property type="entry name" value="MS_channel_1st"/>
    <property type="match status" value="1"/>
</dbReference>
<keyword evidence="7" id="KW-0175">Coiled coil</keyword>
<comment type="caution">
    <text evidence="15">The sequence shown here is derived from an EMBL/GenBank/DDBJ whole genome shotgun (WGS) entry which is preliminary data.</text>
</comment>
<evidence type="ECO:0000256" key="10">
    <source>
        <dbReference type="SAM" id="SignalP"/>
    </source>
</evidence>
<dbReference type="SUPFAM" id="SSF50182">
    <property type="entry name" value="Sm-like ribonucleoproteins"/>
    <property type="match status" value="1"/>
</dbReference>
<dbReference type="PANTHER" id="PTHR30347">
    <property type="entry name" value="POTASSIUM CHANNEL RELATED"/>
    <property type="match status" value="1"/>
</dbReference>
<feature type="region of interest" description="Disordered" evidence="8">
    <location>
        <begin position="964"/>
        <end position="1005"/>
    </location>
</feature>
<feature type="compositionally biased region" description="Polar residues" evidence="8">
    <location>
        <begin position="115"/>
        <end position="126"/>
    </location>
</feature>
<dbReference type="GO" id="GO:0005886">
    <property type="term" value="C:plasma membrane"/>
    <property type="evidence" value="ECO:0007669"/>
    <property type="project" value="UniProtKB-SubCell"/>
</dbReference>
<name>A0A2S8G613_9BACT</name>
<evidence type="ECO:0000256" key="3">
    <source>
        <dbReference type="ARBA" id="ARBA00022475"/>
    </source>
</evidence>
<dbReference type="InterPro" id="IPR052702">
    <property type="entry name" value="MscS-like_channel"/>
</dbReference>
<feature type="transmembrane region" description="Helical" evidence="9">
    <location>
        <begin position="1058"/>
        <end position="1079"/>
    </location>
</feature>
<reference evidence="15 16" key="1">
    <citation type="submission" date="2018-02" db="EMBL/GenBank/DDBJ databases">
        <title>Comparative genomes isolates from brazilian mangrove.</title>
        <authorList>
            <person name="Araujo J.E."/>
            <person name="Taketani R.G."/>
            <person name="Silva M.C.P."/>
            <person name="Loureco M.V."/>
            <person name="Andreote F.D."/>
        </authorList>
    </citation>
    <scope>NUCLEOTIDE SEQUENCE [LARGE SCALE GENOMIC DNA]</scope>
    <source>
        <strain evidence="15 16">Hex-1 MGV</strain>
    </source>
</reference>
<evidence type="ECO:0000256" key="4">
    <source>
        <dbReference type="ARBA" id="ARBA00022692"/>
    </source>
</evidence>
<dbReference type="InterPro" id="IPR023408">
    <property type="entry name" value="MscS_beta-dom_sf"/>
</dbReference>
<feature type="transmembrane region" description="Helical" evidence="9">
    <location>
        <begin position="1018"/>
        <end position="1037"/>
    </location>
</feature>
<dbReference type="InterPro" id="IPR011014">
    <property type="entry name" value="MscS_channel_TM-2"/>
</dbReference>
<feature type="transmembrane region" description="Helical" evidence="9">
    <location>
        <begin position="744"/>
        <end position="764"/>
    </location>
</feature>
<sequence length="1306" mass="145670">MMRMTRLSMGAFLGLVGLLAIACPTWAQQNSGPIPITLDGGDAPVQPYRGPVPIQYNPGPEQQRMAQQPSQYSQPMSQPQYQQQPQQQQPSQFTNPQNIPQQNAAAQQAPYQPSFGPNSVPQNSTFTTQAPAPTPQPAGQAPPGIGSPEEELTLEKIELQRKEAEEATDLSEDNKKRIAELYRNAAAKLKEAQDLAAKVSAFSNDAKPELLQQTLDAKKQQLAELQKLKPETFAEVPLAELEQRMAKLELDSTVLRKDKITAENEPKRRSDQRKTIRQQMIELPNKAGELRQKLEALSPDEVPLVAKAIKTDLLARRIALFEQYRAMEAELLKYDAEDAVDLVRVERDLAAQKLAFADQTSKAMADQIKIKRAQAADEAVRQARQQLIMVQPVLRTYAERNQELAETNQEVTKSLADAEKAYNEARDELVTLRDQFNKTKKKVEQLGLTNAIGVLLRKQRTELLEKAPWRAEATASQTRIDEAQFKQFEYDDDRKELGNIETLVQQVMDESSEEDVAKRNQLEAAARDLFEKQQSLLSDLNNNNQKYIDKMIELNVTEDETNSLIAKYQAFIDERVLWIRSGNVLATELQLDDSDREALSPAAWIGVGQSLWSDLKRNMLLYVVIVSTFLGFVIKRGRLKNDLRELGELAQKPGFFGFLPTVRAILYSLLLSAINPAFMAFIAWRLMESGSENSFSNAVGNGLFWTAVMWFPLELIRNICRGKGLGESHFKWPESSLRLLGRSMAWLTPAVLPLTFITAAFYASDPTHGHDAFERICFILQMIVMAVFLGRILHPTGVFQEYIAYNQGGWFDRLKYVWYWCAVVSPLALAGLAFWGYYYTAQVLSWRLFATLCCILALMLVRASVMRWIMLARRKLSIAQARERAAAAAAQSGESAAASLSNSIIAEQAKTELSAHSAQTQRLLTTGMFTAALVGMWLIWSQVMPALSMLDDYSYTIETGEQVADASGGSDDATAAMTGMPKTDSKGDEGKDGESQDAKSTTADTDTFATENKNVRKITILTIAFAALILVLTLVFARDVPGVMEMAILQRLPLEPSVRYAITSLTSYGIVMLGIVWAFSTLGLQWSQIQWLATALTFGLAFGLQEMFANFVAGIIILFERPIRVGDIVTIHDVTGVVSRIRIRATSITNWDRKEYVVPNKEFITGRLLNWTLSDTVNRVVINVGVAYGTNTEDARRILLEIAEKNQYLMKDPGPSAAFEGFGDSTLNLVLRAYLPNLENRIQVITDLHTQIDMAFRDAKIEIAFPQRDLHIRTAPGVAAALGVPEAKSKANEVISEQKEAKRGAA</sequence>
<dbReference type="InterPro" id="IPR049278">
    <property type="entry name" value="MS_channel_C"/>
</dbReference>
<feature type="transmembrane region" description="Helical" evidence="9">
    <location>
        <begin position="844"/>
        <end position="865"/>
    </location>
</feature>
<evidence type="ECO:0000259" key="12">
    <source>
        <dbReference type="Pfam" id="PF12794"/>
    </source>
</evidence>
<dbReference type="Pfam" id="PF12794">
    <property type="entry name" value="MscS_TM"/>
    <property type="match status" value="1"/>
</dbReference>
<gene>
    <name evidence="15" type="ORF">C5Y83_02800</name>
</gene>
<dbReference type="InterPro" id="IPR006685">
    <property type="entry name" value="MscS_channel_2nd"/>
</dbReference>
<evidence type="ECO:0000256" key="1">
    <source>
        <dbReference type="ARBA" id="ARBA00004651"/>
    </source>
</evidence>
<keyword evidence="3" id="KW-1003">Cell membrane</keyword>
<feature type="chain" id="PRO_5015523182" evidence="10">
    <location>
        <begin position="23"/>
        <end position="1306"/>
    </location>
</feature>
<evidence type="ECO:0000256" key="8">
    <source>
        <dbReference type="SAM" id="MobiDB-lite"/>
    </source>
</evidence>
<keyword evidence="4 9" id="KW-0812">Transmembrane</keyword>
<dbReference type="InterPro" id="IPR011066">
    <property type="entry name" value="MscS_channel_C_sf"/>
</dbReference>
<accession>A0A2S8G613</accession>
<evidence type="ECO:0000256" key="6">
    <source>
        <dbReference type="ARBA" id="ARBA00023136"/>
    </source>
</evidence>